<organism evidence="3 4">
    <name type="scientific">Rickenella mellea</name>
    <dbReference type="NCBI Taxonomy" id="50990"/>
    <lineage>
        <taxon>Eukaryota</taxon>
        <taxon>Fungi</taxon>
        <taxon>Dikarya</taxon>
        <taxon>Basidiomycota</taxon>
        <taxon>Agaricomycotina</taxon>
        <taxon>Agaricomycetes</taxon>
        <taxon>Hymenochaetales</taxon>
        <taxon>Rickenellaceae</taxon>
        <taxon>Rickenella</taxon>
    </lineage>
</organism>
<feature type="transmembrane region" description="Helical" evidence="2">
    <location>
        <begin position="12"/>
        <end position="33"/>
    </location>
</feature>
<evidence type="ECO:0000313" key="4">
    <source>
        <dbReference type="Proteomes" id="UP000294933"/>
    </source>
</evidence>
<evidence type="ECO:0000256" key="1">
    <source>
        <dbReference type="SAM" id="MobiDB-lite"/>
    </source>
</evidence>
<evidence type="ECO:0000313" key="3">
    <source>
        <dbReference type="EMBL" id="TDL25182.1"/>
    </source>
</evidence>
<accession>A0A4Y7QDL9</accession>
<protein>
    <submittedName>
        <fullName evidence="3">Uncharacterized protein</fullName>
    </submittedName>
</protein>
<keyword evidence="4" id="KW-1185">Reference proteome</keyword>
<sequence length="147" mass="16320">MTGCTLFFKNRLGWVFVIPISVIESISTGLMTIKAIQHFRVSRSSLMTTIYNDGLLYFAYIQAITIANLTVMVSAPADIGMLVVVFQRVLHSVLCSRVLLHIRSAYEAQNRHLIGNTLPTMVVAQTEPVTDGRQPSNHLESQDGARN</sequence>
<dbReference type="VEuPathDB" id="FungiDB:BD410DRAFT_628878"/>
<feature type="transmembrane region" description="Helical" evidence="2">
    <location>
        <begin position="54"/>
        <end position="73"/>
    </location>
</feature>
<proteinExistence type="predicted"/>
<reference evidence="3 4" key="1">
    <citation type="submission" date="2018-06" db="EMBL/GenBank/DDBJ databases">
        <title>A transcriptomic atlas of mushroom development highlights an independent origin of complex multicellularity.</title>
        <authorList>
            <consortium name="DOE Joint Genome Institute"/>
            <person name="Krizsan K."/>
            <person name="Almasi E."/>
            <person name="Merenyi Z."/>
            <person name="Sahu N."/>
            <person name="Viragh M."/>
            <person name="Koszo T."/>
            <person name="Mondo S."/>
            <person name="Kiss B."/>
            <person name="Balint B."/>
            <person name="Kues U."/>
            <person name="Barry K."/>
            <person name="Hegedus J.C."/>
            <person name="Henrissat B."/>
            <person name="Johnson J."/>
            <person name="Lipzen A."/>
            <person name="Ohm R."/>
            <person name="Nagy I."/>
            <person name="Pangilinan J."/>
            <person name="Yan J."/>
            <person name="Xiong Y."/>
            <person name="Grigoriev I.V."/>
            <person name="Hibbett D.S."/>
            <person name="Nagy L.G."/>
        </authorList>
    </citation>
    <scope>NUCLEOTIDE SEQUENCE [LARGE SCALE GENOMIC DNA]</scope>
    <source>
        <strain evidence="3 4">SZMC22713</strain>
    </source>
</reference>
<keyword evidence="2" id="KW-0812">Transmembrane</keyword>
<name>A0A4Y7QDL9_9AGAM</name>
<dbReference type="OrthoDB" id="3350812at2759"/>
<dbReference type="EMBL" id="ML170164">
    <property type="protein sequence ID" value="TDL25182.1"/>
    <property type="molecule type" value="Genomic_DNA"/>
</dbReference>
<gene>
    <name evidence="3" type="ORF">BD410DRAFT_628878</name>
</gene>
<dbReference type="Proteomes" id="UP000294933">
    <property type="component" value="Unassembled WGS sequence"/>
</dbReference>
<evidence type="ECO:0000256" key="2">
    <source>
        <dbReference type="SAM" id="Phobius"/>
    </source>
</evidence>
<dbReference type="STRING" id="50990.A0A4Y7QDL9"/>
<dbReference type="AlphaFoldDB" id="A0A4Y7QDL9"/>
<keyword evidence="2" id="KW-1133">Transmembrane helix</keyword>
<feature type="region of interest" description="Disordered" evidence="1">
    <location>
        <begin position="127"/>
        <end position="147"/>
    </location>
</feature>
<keyword evidence="2" id="KW-0472">Membrane</keyword>